<accession>A0A5D4KH67</accession>
<evidence type="ECO:0000259" key="3">
    <source>
        <dbReference type="PROSITE" id="PS51635"/>
    </source>
</evidence>
<keyword evidence="1 2" id="KW-0443">Lipid metabolism</keyword>
<dbReference type="InterPro" id="IPR002641">
    <property type="entry name" value="PNPLA_dom"/>
</dbReference>
<dbReference type="RefSeq" id="WP_148945808.1">
    <property type="nucleotide sequence ID" value="NZ_VTEH01000003.1"/>
</dbReference>
<dbReference type="Gene3D" id="3.40.1090.10">
    <property type="entry name" value="Cytosolic phospholipase A2 catalytic domain"/>
    <property type="match status" value="2"/>
</dbReference>
<dbReference type="CDD" id="cd07207">
    <property type="entry name" value="Pat_ExoU_VipD_like"/>
    <property type="match status" value="1"/>
</dbReference>
<dbReference type="InterPro" id="IPR016035">
    <property type="entry name" value="Acyl_Trfase/lysoPLipase"/>
</dbReference>
<evidence type="ECO:0000313" key="5">
    <source>
        <dbReference type="Proteomes" id="UP000323317"/>
    </source>
</evidence>
<keyword evidence="2" id="KW-0378">Hydrolase</keyword>
<dbReference type="AlphaFoldDB" id="A0A5D4KH67"/>
<dbReference type="SUPFAM" id="SSF52151">
    <property type="entry name" value="FabD/lysophospholipase-like"/>
    <property type="match status" value="1"/>
</dbReference>
<feature type="active site" description="Proton acceptor" evidence="2">
    <location>
        <position position="183"/>
    </location>
</feature>
<dbReference type="PANTHER" id="PTHR46394:SF1">
    <property type="entry name" value="PNPLA DOMAIN-CONTAINING PROTEIN"/>
    <property type="match status" value="1"/>
</dbReference>
<feature type="short sequence motif" description="GXGXXG" evidence="2">
    <location>
        <begin position="9"/>
        <end position="14"/>
    </location>
</feature>
<comment type="caution">
    <text evidence="4">The sequence shown here is derived from an EMBL/GenBank/DDBJ whole genome shotgun (WGS) entry which is preliminary data.</text>
</comment>
<sequence length="295" mass="33068">MNIDGVFSGGGIKGLALIGAYKAIEEKGFRFQRVAGTSAGAVIAGFIAAGYNSDSLLNIMDEIDLPDLLDKNPLLSSLPLVRWLKVYWKLGLYKGDALEQWIEEKLRVRGIYTFADLRPGALRVVASDLSNGRLMVLPDDLEKYGIPKETFPVARAIRMSASLPYFFEPVRLKSLDGLSIVVDGGVLSNFPMWLFDKENTKKVRPVLGIKLSHDAQDRPKNEIHNAIDMYGALFQTMKDAHDSRYISRKHSANIIFIPTEGVLTTEFELTEEKKRELAGYGYNQAKEFLRIWSYG</sequence>
<feature type="short sequence motif" description="GXSXG" evidence="2">
    <location>
        <begin position="36"/>
        <end position="40"/>
    </location>
</feature>
<dbReference type="GO" id="GO:0016787">
    <property type="term" value="F:hydrolase activity"/>
    <property type="evidence" value="ECO:0007669"/>
    <property type="project" value="UniProtKB-UniRule"/>
</dbReference>
<evidence type="ECO:0000256" key="1">
    <source>
        <dbReference type="ARBA" id="ARBA00023098"/>
    </source>
</evidence>
<dbReference type="EMBL" id="VTEH01000003">
    <property type="protein sequence ID" value="TYR76296.1"/>
    <property type="molecule type" value="Genomic_DNA"/>
</dbReference>
<proteinExistence type="predicted"/>
<keyword evidence="2" id="KW-0442">Lipid degradation</keyword>
<feature type="active site" description="Nucleophile" evidence="2">
    <location>
        <position position="38"/>
    </location>
</feature>
<gene>
    <name evidence="4" type="ORF">FZC79_05240</name>
</gene>
<dbReference type="Pfam" id="PF01734">
    <property type="entry name" value="Patatin"/>
    <property type="match status" value="1"/>
</dbReference>
<dbReference type="Proteomes" id="UP000323317">
    <property type="component" value="Unassembled WGS sequence"/>
</dbReference>
<dbReference type="PROSITE" id="PS51635">
    <property type="entry name" value="PNPLA"/>
    <property type="match status" value="1"/>
</dbReference>
<feature type="domain" description="PNPLA" evidence="3">
    <location>
        <begin position="5"/>
        <end position="196"/>
    </location>
</feature>
<dbReference type="GO" id="GO:0016042">
    <property type="term" value="P:lipid catabolic process"/>
    <property type="evidence" value="ECO:0007669"/>
    <property type="project" value="UniProtKB-UniRule"/>
</dbReference>
<dbReference type="PANTHER" id="PTHR46394">
    <property type="entry name" value="ANNEXIN"/>
    <property type="match status" value="1"/>
</dbReference>
<name>A0A5D4KH67_9BACI</name>
<feature type="short sequence motif" description="DGA/G" evidence="2">
    <location>
        <begin position="183"/>
        <end position="185"/>
    </location>
</feature>
<reference evidence="4 5" key="1">
    <citation type="submission" date="2019-08" db="EMBL/GenBank/DDBJ databases">
        <title>Bacillus genomes from the desert of Cuatro Cienegas, Coahuila.</title>
        <authorList>
            <person name="Olmedo-Alvarez G."/>
        </authorList>
    </citation>
    <scope>NUCLEOTIDE SEQUENCE [LARGE SCALE GENOMIC DNA]</scope>
    <source>
        <strain evidence="4 5">CH40_1T</strain>
    </source>
</reference>
<dbReference type="InterPro" id="IPR052580">
    <property type="entry name" value="Lipid_Hydrolase"/>
</dbReference>
<organism evidence="4 5">
    <name type="scientific">Rossellomorea vietnamensis</name>
    <dbReference type="NCBI Taxonomy" id="218284"/>
    <lineage>
        <taxon>Bacteria</taxon>
        <taxon>Bacillati</taxon>
        <taxon>Bacillota</taxon>
        <taxon>Bacilli</taxon>
        <taxon>Bacillales</taxon>
        <taxon>Bacillaceae</taxon>
        <taxon>Rossellomorea</taxon>
    </lineage>
</organism>
<protein>
    <submittedName>
        <fullName evidence="4">Patatin-like phospholipase family protein</fullName>
    </submittedName>
</protein>
<evidence type="ECO:0000256" key="2">
    <source>
        <dbReference type="PROSITE-ProRule" id="PRU01161"/>
    </source>
</evidence>
<evidence type="ECO:0000313" key="4">
    <source>
        <dbReference type="EMBL" id="TYR76296.1"/>
    </source>
</evidence>